<protein>
    <submittedName>
        <fullName evidence="2">DUF3137 domain-containing protein</fullName>
    </submittedName>
</protein>
<evidence type="ECO:0000313" key="2">
    <source>
        <dbReference type="EMBL" id="HIS83776.1"/>
    </source>
</evidence>
<feature type="transmembrane region" description="Helical" evidence="1">
    <location>
        <begin position="239"/>
        <end position="255"/>
    </location>
</feature>
<evidence type="ECO:0000256" key="1">
    <source>
        <dbReference type="SAM" id="Phobius"/>
    </source>
</evidence>
<dbReference type="Pfam" id="PF11335">
    <property type="entry name" value="DUF3137"/>
    <property type="match status" value="1"/>
</dbReference>
<feature type="transmembrane region" description="Helical" evidence="1">
    <location>
        <begin position="207"/>
        <end position="227"/>
    </location>
</feature>
<accession>A0A9D1FYE5</accession>
<keyword evidence="1" id="KW-0812">Transmembrane</keyword>
<keyword evidence="1" id="KW-1133">Transmembrane helix</keyword>
<dbReference type="InterPro" id="IPR021484">
    <property type="entry name" value="DUF3137"/>
</dbReference>
<feature type="transmembrane region" description="Helical" evidence="1">
    <location>
        <begin position="67"/>
        <end position="88"/>
    </location>
</feature>
<organism evidence="2 3">
    <name type="scientific">Candidatus Scatenecus faecavium</name>
    <dbReference type="NCBI Taxonomy" id="2840915"/>
    <lineage>
        <taxon>Bacteria</taxon>
        <taxon>Candidatus Scatenecus</taxon>
    </lineage>
</organism>
<sequence length="372" mass="43057">MMVKKNPQNLSEIQNRLYEIYHNEIAPLMIDWEKKRKSEVFKFVFILVVVIIAISVCVYLFAELRNIQALFFIGIGTAVSACYFLYNINEDFSRKLKRECMPQVVKAFGKMKWYENSHKLSTSKINESELFSNFNQRTDDDVFVGKYKGVEFSVTETRLWYLSGSGKNKVTYTIFKGVIINFASNKDIINKTMIATKGDWNIKNRHSAIFIVLLMLLPSIVMAIFNGDSFTPEELIKCVLVWLAAICAFVCYVLFNSKKNKEKLNEIKLEDVEFNKYYKAYSSDEVEGRYLITTAFMERFKNLQTAFGARKAKCSFYGEDIMFAISTRKNLFEIGSLFTPLNSSKQLEKAFEELSSILALIDYFKLDEKTGL</sequence>
<dbReference type="Proteomes" id="UP000824139">
    <property type="component" value="Unassembled WGS sequence"/>
</dbReference>
<reference evidence="2" key="1">
    <citation type="submission" date="2020-10" db="EMBL/GenBank/DDBJ databases">
        <authorList>
            <person name="Gilroy R."/>
        </authorList>
    </citation>
    <scope>NUCLEOTIDE SEQUENCE</scope>
    <source>
        <strain evidence="2">CHK152-2994</strain>
    </source>
</reference>
<feature type="transmembrane region" description="Helical" evidence="1">
    <location>
        <begin position="40"/>
        <end position="61"/>
    </location>
</feature>
<name>A0A9D1FYE5_9BACT</name>
<reference evidence="2" key="2">
    <citation type="journal article" date="2021" name="PeerJ">
        <title>Extensive microbial diversity within the chicken gut microbiome revealed by metagenomics and culture.</title>
        <authorList>
            <person name="Gilroy R."/>
            <person name="Ravi A."/>
            <person name="Getino M."/>
            <person name="Pursley I."/>
            <person name="Horton D.L."/>
            <person name="Alikhan N.F."/>
            <person name="Baker D."/>
            <person name="Gharbi K."/>
            <person name="Hall N."/>
            <person name="Watson M."/>
            <person name="Adriaenssens E.M."/>
            <person name="Foster-Nyarko E."/>
            <person name="Jarju S."/>
            <person name="Secka A."/>
            <person name="Antonio M."/>
            <person name="Oren A."/>
            <person name="Chaudhuri R.R."/>
            <person name="La Ragione R."/>
            <person name="Hildebrand F."/>
            <person name="Pallen M.J."/>
        </authorList>
    </citation>
    <scope>NUCLEOTIDE SEQUENCE</scope>
    <source>
        <strain evidence="2">CHK152-2994</strain>
    </source>
</reference>
<keyword evidence="1" id="KW-0472">Membrane</keyword>
<dbReference type="EMBL" id="DVJO01000203">
    <property type="protein sequence ID" value="HIS83776.1"/>
    <property type="molecule type" value="Genomic_DNA"/>
</dbReference>
<gene>
    <name evidence="2" type="ORF">IAD41_09265</name>
</gene>
<comment type="caution">
    <text evidence="2">The sequence shown here is derived from an EMBL/GenBank/DDBJ whole genome shotgun (WGS) entry which is preliminary data.</text>
</comment>
<proteinExistence type="predicted"/>
<dbReference type="AlphaFoldDB" id="A0A9D1FYE5"/>
<evidence type="ECO:0000313" key="3">
    <source>
        <dbReference type="Proteomes" id="UP000824139"/>
    </source>
</evidence>